<keyword evidence="1" id="KW-0472">Membrane</keyword>
<dbReference type="NCBIfam" id="TIGR02532">
    <property type="entry name" value="IV_pilin_GFxxxE"/>
    <property type="match status" value="1"/>
</dbReference>
<evidence type="ECO:0000313" key="3">
    <source>
        <dbReference type="Proteomes" id="UP000239866"/>
    </source>
</evidence>
<dbReference type="Proteomes" id="UP000239866">
    <property type="component" value="Unassembled WGS sequence"/>
</dbReference>
<evidence type="ECO:0000256" key="1">
    <source>
        <dbReference type="SAM" id="Phobius"/>
    </source>
</evidence>
<sequence>MSLIGVRGFSLIELVMVIFLIGVLSALGIGLFASRSAFSPLLASQQLASATLLAQQAALAGNGASALRIEQTADSFRFVVGPGTALERGYELAREGTSLSIVDHSLPLLLTFDAFGAPTGGVSLQLIFSGDSRFETCLSSLGAVYAGSCLP</sequence>
<protein>
    <submittedName>
        <fullName evidence="2">Type II secretion system protein</fullName>
    </submittedName>
</protein>
<organism evidence="2 3">
    <name type="scientific">Marinobacter fuscus</name>
    <dbReference type="NCBI Taxonomy" id="2109942"/>
    <lineage>
        <taxon>Bacteria</taxon>
        <taxon>Pseudomonadati</taxon>
        <taxon>Pseudomonadota</taxon>
        <taxon>Gammaproteobacteria</taxon>
        <taxon>Pseudomonadales</taxon>
        <taxon>Marinobacteraceae</taxon>
        <taxon>Marinobacter</taxon>
    </lineage>
</organism>
<feature type="transmembrane region" description="Helical" evidence="1">
    <location>
        <begin position="12"/>
        <end position="33"/>
    </location>
</feature>
<dbReference type="InterPro" id="IPR045584">
    <property type="entry name" value="Pilin-like"/>
</dbReference>
<keyword evidence="1" id="KW-1133">Transmembrane helix</keyword>
<dbReference type="InterPro" id="IPR012902">
    <property type="entry name" value="N_methyl_site"/>
</dbReference>
<dbReference type="RefSeq" id="WP_106763813.1">
    <property type="nucleotide sequence ID" value="NZ_PXNP01000098.1"/>
</dbReference>
<name>A0A2T1K647_9GAMM</name>
<dbReference type="AlphaFoldDB" id="A0A2T1K647"/>
<comment type="caution">
    <text evidence="2">The sequence shown here is derived from an EMBL/GenBank/DDBJ whole genome shotgun (WGS) entry which is preliminary data.</text>
</comment>
<proteinExistence type="predicted"/>
<dbReference type="OrthoDB" id="6367878at2"/>
<dbReference type="PROSITE" id="PS00409">
    <property type="entry name" value="PROKAR_NTER_METHYL"/>
    <property type="match status" value="1"/>
</dbReference>
<accession>A0A2T1K647</accession>
<dbReference type="SUPFAM" id="SSF54523">
    <property type="entry name" value="Pili subunits"/>
    <property type="match status" value="1"/>
</dbReference>
<gene>
    <name evidence="2" type="ORF">C7H09_14225</name>
</gene>
<keyword evidence="3" id="KW-1185">Reference proteome</keyword>
<keyword evidence="1" id="KW-0812">Transmembrane</keyword>
<dbReference type="EMBL" id="PXNP01000098">
    <property type="protein sequence ID" value="PSF05545.1"/>
    <property type="molecule type" value="Genomic_DNA"/>
</dbReference>
<evidence type="ECO:0000313" key="2">
    <source>
        <dbReference type="EMBL" id="PSF05545.1"/>
    </source>
</evidence>
<reference evidence="2 3" key="1">
    <citation type="submission" date="2018-03" db="EMBL/GenBank/DDBJ databases">
        <title>Marinobacter brunus sp. nov., a marine bacterium of Gamma-proteobacteria isolated from the surface seawater of the South China Sea.</title>
        <authorList>
            <person name="Cheng H."/>
            <person name="Wu Y.-H."/>
            <person name="Xamxidin M."/>
            <person name="Xu X.-W."/>
        </authorList>
    </citation>
    <scope>NUCLEOTIDE SEQUENCE [LARGE SCALE GENOMIC DNA]</scope>
    <source>
        <strain evidence="2 3">NH169-3</strain>
    </source>
</reference>